<sequence length="174" mass="19769">MLVGIYTWTTSTTLFRISMSLLYLLIFPSRKFVITCYAFIGINTAYFFANRLGTALVCQPFAYNWDQTVAGGHCGDRQRFYLWNSVQNLVQDIFLIIMPMLFLWSLSLPWAKKLSLTFVFAMGSGICVITLIRVIEVAKANLQDITHDYASVGILSVLEPLLGIVNCILPYYRP</sequence>
<feature type="transmembrane region" description="Helical" evidence="6">
    <location>
        <begin position="152"/>
        <end position="172"/>
    </location>
</feature>
<dbReference type="OrthoDB" id="10017208at2759"/>
<dbReference type="Pfam" id="PF20684">
    <property type="entry name" value="Fung_rhodopsin"/>
    <property type="match status" value="1"/>
</dbReference>
<proteinExistence type="inferred from homology"/>
<dbReference type="EMBL" id="MU006240">
    <property type="protein sequence ID" value="KAF2820522.1"/>
    <property type="molecule type" value="Genomic_DNA"/>
</dbReference>
<evidence type="ECO:0000256" key="1">
    <source>
        <dbReference type="ARBA" id="ARBA00004141"/>
    </source>
</evidence>
<comment type="similarity">
    <text evidence="5">Belongs to the SAT4 family.</text>
</comment>
<evidence type="ECO:0000256" key="2">
    <source>
        <dbReference type="ARBA" id="ARBA00022692"/>
    </source>
</evidence>
<evidence type="ECO:0000256" key="6">
    <source>
        <dbReference type="SAM" id="Phobius"/>
    </source>
</evidence>
<dbReference type="PANTHER" id="PTHR33048:SF57">
    <property type="entry name" value="INTEGRAL MEMBRANE PROTEIN-RELATED"/>
    <property type="match status" value="1"/>
</dbReference>
<evidence type="ECO:0000256" key="5">
    <source>
        <dbReference type="ARBA" id="ARBA00038359"/>
    </source>
</evidence>
<dbReference type="PANTHER" id="PTHR33048">
    <property type="entry name" value="PTH11-LIKE INTEGRAL MEMBRANE PROTEIN (AFU_ORTHOLOGUE AFUA_5G11245)"/>
    <property type="match status" value="1"/>
</dbReference>
<evidence type="ECO:0000256" key="3">
    <source>
        <dbReference type="ARBA" id="ARBA00022989"/>
    </source>
</evidence>
<keyword evidence="9" id="KW-1185">Reference proteome</keyword>
<name>A0A6A6ZHB1_9PLEO</name>
<evidence type="ECO:0000313" key="9">
    <source>
        <dbReference type="Proteomes" id="UP000799424"/>
    </source>
</evidence>
<dbReference type="GO" id="GO:0016020">
    <property type="term" value="C:membrane"/>
    <property type="evidence" value="ECO:0007669"/>
    <property type="project" value="UniProtKB-SubCell"/>
</dbReference>
<feature type="domain" description="Rhodopsin" evidence="7">
    <location>
        <begin position="7"/>
        <end position="174"/>
    </location>
</feature>
<feature type="transmembrane region" description="Helical" evidence="6">
    <location>
        <begin position="89"/>
        <end position="107"/>
    </location>
</feature>
<accession>A0A6A6ZHB1</accession>
<dbReference type="AlphaFoldDB" id="A0A6A6ZHB1"/>
<evidence type="ECO:0000259" key="7">
    <source>
        <dbReference type="Pfam" id="PF20684"/>
    </source>
</evidence>
<keyword evidence="2 6" id="KW-0812">Transmembrane</keyword>
<dbReference type="Proteomes" id="UP000799424">
    <property type="component" value="Unassembled WGS sequence"/>
</dbReference>
<organism evidence="8 9">
    <name type="scientific">Ophiobolus disseminans</name>
    <dbReference type="NCBI Taxonomy" id="1469910"/>
    <lineage>
        <taxon>Eukaryota</taxon>
        <taxon>Fungi</taxon>
        <taxon>Dikarya</taxon>
        <taxon>Ascomycota</taxon>
        <taxon>Pezizomycotina</taxon>
        <taxon>Dothideomycetes</taxon>
        <taxon>Pleosporomycetidae</taxon>
        <taxon>Pleosporales</taxon>
        <taxon>Pleosporineae</taxon>
        <taxon>Phaeosphaeriaceae</taxon>
        <taxon>Ophiobolus</taxon>
    </lineage>
</organism>
<feature type="transmembrane region" description="Helical" evidence="6">
    <location>
        <begin position="32"/>
        <end position="49"/>
    </location>
</feature>
<feature type="transmembrane region" description="Helical" evidence="6">
    <location>
        <begin position="6"/>
        <end position="25"/>
    </location>
</feature>
<keyword evidence="3 6" id="KW-1133">Transmembrane helix</keyword>
<evidence type="ECO:0000313" key="8">
    <source>
        <dbReference type="EMBL" id="KAF2820522.1"/>
    </source>
</evidence>
<reference evidence="8" key="1">
    <citation type="journal article" date="2020" name="Stud. Mycol.">
        <title>101 Dothideomycetes genomes: a test case for predicting lifestyles and emergence of pathogens.</title>
        <authorList>
            <person name="Haridas S."/>
            <person name="Albert R."/>
            <person name="Binder M."/>
            <person name="Bloem J."/>
            <person name="Labutti K."/>
            <person name="Salamov A."/>
            <person name="Andreopoulos B."/>
            <person name="Baker S."/>
            <person name="Barry K."/>
            <person name="Bills G."/>
            <person name="Bluhm B."/>
            <person name="Cannon C."/>
            <person name="Castanera R."/>
            <person name="Culley D."/>
            <person name="Daum C."/>
            <person name="Ezra D."/>
            <person name="Gonzalez J."/>
            <person name="Henrissat B."/>
            <person name="Kuo A."/>
            <person name="Liang C."/>
            <person name="Lipzen A."/>
            <person name="Lutzoni F."/>
            <person name="Magnuson J."/>
            <person name="Mondo S."/>
            <person name="Nolan M."/>
            <person name="Ohm R."/>
            <person name="Pangilinan J."/>
            <person name="Park H.-J."/>
            <person name="Ramirez L."/>
            <person name="Alfaro M."/>
            <person name="Sun H."/>
            <person name="Tritt A."/>
            <person name="Yoshinaga Y."/>
            <person name="Zwiers L.-H."/>
            <person name="Turgeon B."/>
            <person name="Goodwin S."/>
            <person name="Spatafora J."/>
            <person name="Crous P."/>
            <person name="Grigoriev I."/>
        </authorList>
    </citation>
    <scope>NUCLEOTIDE SEQUENCE</scope>
    <source>
        <strain evidence="8">CBS 113818</strain>
    </source>
</reference>
<feature type="transmembrane region" description="Helical" evidence="6">
    <location>
        <begin position="114"/>
        <end position="132"/>
    </location>
</feature>
<evidence type="ECO:0000256" key="4">
    <source>
        <dbReference type="ARBA" id="ARBA00023136"/>
    </source>
</evidence>
<gene>
    <name evidence="8" type="ORF">CC86DRAFT_304727</name>
</gene>
<keyword evidence="4 6" id="KW-0472">Membrane</keyword>
<comment type="subcellular location">
    <subcellularLocation>
        <location evidence="1">Membrane</location>
        <topology evidence="1">Multi-pass membrane protein</topology>
    </subcellularLocation>
</comment>
<dbReference type="InterPro" id="IPR052337">
    <property type="entry name" value="SAT4-like"/>
</dbReference>
<dbReference type="InterPro" id="IPR049326">
    <property type="entry name" value="Rhodopsin_dom_fungi"/>
</dbReference>
<protein>
    <recommendedName>
        <fullName evidence="7">Rhodopsin domain-containing protein</fullName>
    </recommendedName>
</protein>